<keyword evidence="3" id="KW-1185">Reference proteome</keyword>
<dbReference type="Proteomes" id="UP001165065">
    <property type="component" value="Unassembled WGS sequence"/>
</dbReference>
<dbReference type="GO" id="GO:0033299">
    <property type="term" value="P:secretion of lysosomal enzymes"/>
    <property type="evidence" value="ECO:0007669"/>
    <property type="project" value="TreeGrafter"/>
</dbReference>
<dbReference type="OrthoDB" id="192253at2759"/>
<dbReference type="InterPro" id="IPR018711">
    <property type="entry name" value="NAGPA"/>
</dbReference>
<evidence type="ECO:0000259" key="1">
    <source>
        <dbReference type="Pfam" id="PF09992"/>
    </source>
</evidence>
<reference evidence="3" key="1">
    <citation type="journal article" date="2023" name="Commun. Biol.">
        <title>Genome analysis of Parmales, the sister group of diatoms, reveals the evolutionary specialization of diatoms from phago-mixotrophs to photoautotrophs.</title>
        <authorList>
            <person name="Ban H."/>
            <person name="Sato S."/>
            <person name="Yoshikawa S."/>
            <person name="Yamada K."/>
            <person name="Nakamura Y."/>
            <person name="Ichinomiya M."/>
            <person name="Sato N."/>
            <person name="Blanc-Mathieu R."/>
            <person name="Endo H."/>
            <person name="Kuwata A."/>
            <person name="Ogata H."/>
        </authorList>
    </citation>
    <scope>NUCLEOTIDE SEQUENCE [LARGE SCALE GENOMIC DNA]</scope>
</reference>
<comment type="caution">
    <text evidence="2">The sequence shown here is derived from an EMBL/GenBank/DDBJ whole genome shotgun (WGS) entry which is preliminary data.</text>
</comment>
<feature type="domain" description="Phosphodiester glycosidase" evidence="1">
    <location>
        <begin position="25"/>
        <end position="190"/>
    </location>
</feature>
<organism evidence="2 3">
    <name type="scientific">Triparma columacea</name>
    <dbReference type="NCBI Taxonomy" id="722753"/>
    <lineage>
        <taxon>Eukaryota</taxon>
        <taxon>Sar</taxon>
        <taxon>Stramenopiles</taxon>
        <taxon>Ochrophyta</taxon>
        <taxon>Bolidophyceae</taxon>
        <taxon>Parmales</taxon>
        <taxon>Triparmaceae</taxon>
        <taxon>Triparma</taxon>
    </lineage>
</organism>
<protein>
    <recommendedName>
        <fullName evidence="1">Phosphodiester glycosidase domain-containing protein</fullName>
    </recommendedName>
</protein>
<dbReference type="EMBL" id="BRYA01000684">
    <property type="protein sequence ID" value="GMI29525.1"/>
    <property type="molecule type" value="Genomic_DNA"/>
</dbReference>
<proteinExistence type="predicted"/>
<name>A0A9W7G2B6_9STRA</name>
<dbReference type="AlphaFoldDB" id="A0A9W7G2B6"/>
<sequence>MTSRGVKDTSDDTRVYFKIGEYGIAVVAGIIVGKTEEGGGDLIIPLNGYVLKFKDAEKTDLGDKVVWVSPSSTPDLKIMNGMQGGPIVLSAGVVNVNKSDEDFNGTAPPVTFSQDETFDSNLLPRMVAGVDKDDYVILAAVDGRDIERPGMTLKMCGELMKCLGCVYALNLDGGSSKRMIVGGQVMDNTSTEVRGGGESKDGGERVRGLKTAIVIRRREEDR</sequence>
<dbReference type="PANTHER" id="PTHR40446:SF2">
    <property type="entry name" value="N-ACETYLGLUCOSAMINE-1-PHOSPHODIESTER ALPHA-N-ACETYLGLUCOSAMINIDASE"/>
    <property type="match status" value="1"/>
</dbReference>
<accession>A0A9W7G2B6</accession>
<gene>
    <name evidence="2" type="ORF">TrCOL_g1082</name>
</gene>
<evidence type="ECO:0000313" key="2">
    <source>
        <dbReference type="EMBL" id="GMI29525.1"/>
    </source>
</evidence>
<evidence type="ECO:0000313" key="3">
    <source>
        <dbReference type="Proteomes" id="UP001165065"/>
    </source>
</evidence>
<dbReference type="PANTHER" id="PTHR40446">
    <property type="entry name" value="N-ACETYLGLUCOSAMINE-1-PHOSPHODIESTER ALPHA-N-ACETYLGLUCOSAMINIDASE"/>
    <property type="match status" value="1"/>
</dbReference>
<dbReference type="Pfam" id="PF09992">
    <property type="entry name" value="NAGPA"/>
    <property type="match status" value="1"/>
</dbReference>